<keyword evidence="1" id="KW-0862">Zinc</keyword>
<evidence type="ECO:0000259" key="2">
    <source>
        <dbReference type="PROSITE" id="PS50966"/>
    </source>
</evidence>
<keyword evidence="4" id="KW-1185">Reference proteome</keyword>
<dbReference type="RefSeq" id="WP_338059323.1">
    <property type="nucleotide sequence ID" value="NZ_BAABDE010000008.1"/>
</dbReference>
<dbReference type="InterPro" id="IPR007527">
    <property type="entry name" value="Znf_SWIM"/>
</dbReference>
<keyword evidence="1" id="KW-0863">Zinc-finger</keyword>
<feature type="domain" description="SWIM-type" evidence="2">
    <location>
        <begin position="55"/>
        <end position="93"/>
    </location>
</feature>
<gene>
    <name evidence="3" type="ORF">GCM10022403_019420</name>
</gene>
<reference evidence="4" key="1">
    <citation type="journal article" date="2019" name="Int. J. Syst. Evol. Microbiol.">
        <title>The Global Catalogue of Microorganisms (GCM) 10K type strain sequencing project: providing services to taxonomists for standard genome sequencing and annotation.</title>
        <authorList>
            <consortium name="The Broad Institute Genomics Platform"/>
            <consortium name="The Broad Institute Genome Sequencing Center for Infectious Disease"/>
            <person name="Wu L."/>
            <person name="Ma J."/>
        </authorList>
    </citation>
    <scope>NUCLEOTIDE SEQUENCE [LARGE SCALE GENOMIC DNA]</scope>
    <source>
        <strain evidence="4">JCM 17138</strain>
    </source>
</reference>
<evidence type="ECO:0000313" key="3">
    <source>
        <dbReference type="EMBL" id="GAA3784814.1"/>
    </source>
</evidence>
<protein>
    <submittedName>
        <fullName evidence="3">SWIM zinc finger family protein</fullName>
    </submittedName>
</protein>
<sequence length="575" mass="62742">MARISSIQLGFDEGALRDAAGPMSFGRGEDYVGAVSGLDIGDGTIRATVPGRETYRVELVVTRQAGVAGSCDCPYGADGRFCKHCVAVGLAALRQTAPAAPDLSADAVPAPRPAAVRPARQDRLTPWLESLDRDALLALLGEEAAADPDLRGRLLLRAEVARADRTEVRDRVKGLLDPGAFARGGYTDHDEAEAYERRIARAVTVLRALIAVGRAAEAVDGARWALWRLGEVYDLASGAEGPIPSLHDLLAVHLRACRTARPDPEPTARWLVGHLLGPVGNVKRADPVDYRDVLGPAGMTRALDLATEAWRRDPTDEAVRLRERLLKARGDVDALIAAYAADLAPDGATHLRIARELDEAGRAGDALEWAERGLRAAGKRRDLDHQLLEWVCSRYVRAGRLNDALAVRRDRFRSRRSLASYRSLRSAARTCGCWEDEREAALALLRADGSRGGFVPGLGHPACILVDVLLDEGEVDAAWEAAAGRADDRQLLTLADRMRDHRPADALGVYLRLLKPLKQSTGDKAYHEVARLLRSIRACHERLGTPEEFSRWLTALRAELKRRPNLMKILDKNGL</sequence>
<proteinExistence type="predicted"/>
<dbReference type="EMBL" id="BAABDE010000008">
    <property type="protein sequence ID" value="GAA3784814.1"/>
    <property type="molecule type" value="Genomic_DNA"/>
</dbReference>
<evidence type="ECO:0000256" key="1">
    <source>
        <dbReference type="PROSITE-ProRule" id="PRU00325"/>
    </source>
</evidence>
<name>A0ABP7H6Y1_9ACTN</name>
<accession>A0ABP7H6Y1</accession>
<evidence type="ECO:0000313" key="4">
    <source>
        <dbReference type="Proteomes" id="UP001501009"/>
    </source>
</evidence>
<organism evidence="3 4">
    <name type="scientific">Streptomyces coacervatus</name>
    <dbReference type="NCBI Taxonomy" id="647381"/>
    <lineage>
        <taxon>Bacteria</taxon>
        <taxon>Bacillati</taxon>
        <taxon>Actinomycetota</taxon>
        <taxon>Actinomycetes</taxon>
        <taxon>Kitasatosporales</taxon>
        <taxon>Streptomycetaceae</taxon>
        <taxon>Streptomyces</taxon>
    </lineage>
</organism>
<dbReference type="PROSITE" id="PS50966">
    <property type="entry name" value="ZF_SWIM"/>
    <property type="match status" value="1"/>
</dbReference>
<comment type="caution">
    <text evidence="3">The sequence shown here is derived from an EMBL/GenBank/DDBJ whole genome shotgun (WGS) entry which is preliminary data.</text>
</comment>
<keyword evidence="1" id="KW-0479">Metal-binding</keyword>
<dbReference type="Proteomes" id="UP001501009">
    <property type="component" value="Unassembled WGS sequence"/>
</dbReference>